<organism evidence="3 4">
    <name type="scientific">Rosa chinensis</name>
    <name type="common">China rose</name>
    <dbReference type="NCBI Taxonomy" id="74649"/>
    <lineage>
        <taxon>Eukaryota</taxon>
        <taxon>Viridiplantae</taxon>
        <taxon>Streptophyta</taxon>
        <taxon>Embryophyta</taxon>
        <taxon>Tracheophyta</taxon>
        <taxon>Spermatophyta</taxon>
        <taxon>Magnoliopsida</taxon>
        <taxon>eudicotyledons</taxon>
        <taxon>Gunneridae</taxon>
        <taxon>Pentapetalae</taxon>
        <taxon>rosids</taxon>
        <taxon>fabids</taxon>
        <taxon>Rosales</taxon>
        <taxon>Rosaceae</taxon>
        <taxon>Rosoideae</taxon>
        <taxon>Rosoideae incertae sedis</taxon>
        <taxon>Rosa</taxon>
    </lineage>
</organism>
<feature type="compositionally biased region" description="Basic and acidic residues" evidence="1">
    <location>
        <begin position="547"/>
        <end position="561"/>
    </location>
</feature>
<feature type="compositionally biased region" description="Polar residues" evidence="1">
    <location>
        <begin position="463"/>
        <end position="483"/>
    </location>
</feature>
<dbReference type="STRING" id="74649.A0A2P6S3U5"/>
<dbReference type="OMA" id="QPPIVVM"/>
<feature type="compositionally biased region" description="Low complexity" evidence="1">
    <location>
        <begin position="85"/>
        <end position="99"/>
    </location>
</feature>
<reference evidence="3 4" key="1">
    <citation type="journal article" date="2018" name="Nat. Genet.">
        <title>The Rosa genome provides new insights in the design of modern roses.</title>
        <authorList>
            <person name="Bendahmane M."/>
        </authorList>
    </citation>
    <scope>NUCLEOTIDE SEQUENCE [LARGE SCALE GENOMIC DNA]</scope>
    <source>
        <strain evidence="4">cv. Old Blush</strain>
    </source>
</reference>
<proteinExistence type="predicted"/>
<dbReference type="InterPro" id="IPR033334">
    <property type="entry name" value="LNG1/2"/>
</dbReference>
<feature type="region of interest" description="Disordered" evidence="1">
    <location>
        <begin position="335"/>
        <end position="419"/>
    </location>
</feature>
<comment type="caution">
    <text evidence="3">The sequence shown here is derived from an EMBL/GenBank/DDBJ whole genome shotgun (WGS) entry which is preliminary data.</text>
</comment>
<feature type="compositionally biased region" description="Polar residues" evidence="1">
    <location>
        <begin position="134"/>
        <end position="149"/>
    </location>
</feature>
<evidence type="ECO:0000256" key="1">
    <source>
        <dbReference type="SAM" id="MobiDB-lite"/>
    </source>
</evidence>
<feature type="region of interest" description="Disordered" evidence="1">
    <location>
        <begin position="449"/>
        <end position="509"/>
    </location>
</feature>
<dbReference type="AlphaFoldDB" id="A0A2P6S3U5"/>
<feature type="region of interest" description="Disordered" evidence="1">
    <location>
        <begin position="129"/>
        <end position="151"/>
    </location>
</feature>
<dbReference type="EMBL" id="PDCK01000040">
    <property type="protein sequence ID" value="PRQ53354.1"/>
    <property type="molecule type" value="Genomic_DNA"/>
</dbReference>
<dbReference type="GO" id="GO:0051513">
    <property type="term" value="P:regulation of monopolar cell growth"/>
    <property type="evidence" value="ECO:0007669"/>
    <property type="project" value="InterPro"/>
</dbReference>
<name>A0A2P6S3U5_ROSCH</name>
<protein>
    <recommendedName>
        <fullName evidence="2">DUF4378 domain-containing protein</fullName>
    </recommendedName>
</protein>
<dbReference type="InterPro" id="IPR025486">
    <property type="entry name" value="DUF4378"/>
</dbReference>
<feature type="compositionally biased region" description="Polar residues" evidence="1">
    <location>
        <begin position="662"/>
        <end position="707"/>
    </location>
</feature>
<feature type="domain" description="DUF4378" evidence="2">
    <location>
        <begin position="848"/>
        <end position="1026"/>
    </location>
</feature>
<feature type="region of interest" description="Disordered" evidence="1">
    <location>
        <begin position="41"/>
        <end position="99"/>
    </location>
</feature>
<sequence>MSAKVFHSFRDENRDLQKQLGCMSGIFQLFDRRHFLSGRSINGHSHKRLPPGENGKQEIDPKSRALPKATDKNRKKAVKERRNSTESSTTTVSSSSCSSSFSSSLEYNKAAQQEQSLSGQTIYNDRHTRDLSMNKPNISKPLSQQSFDSTYREARGISVRPGGKDGVGHRLKYIDSPRPSQPLKPIKPRVSGGESFQVHAKLREAHRNSNEEKDGCMRFAPKEARRLSYDERASRDTVKSTTKLKELPRLSLDSKERSIRRACSPETRSSHFFKDLQRENGNCDKMLDLQPEPGSSKRPNVVAKLMGLDLSDSVSTSVTPLRLISTCPSDRFDPLSKSLRKTDESKQDVLSGFPRNTQKSFSSPQRRSANSVMQPTANSKFPIETAPWRQPHGSKGLPQSTFNCQEEPTKAPKSSPSVYGEMEKRLAELEFKKSGKDLRALKQILEAMQKSKQNSEDKKEASNFASQVSNKSGLCESTISASKRNTKRSPSLPATAMGSKSPKSCKSPIIIMKPGKLMEKTHNSASTVISMDNRSCPRRLQTSNPGDNRKELLDRKAKDLTPRNIHTSDSFNGRLRSTDKNSNVRTSKAAQKPKMPHSEENSPGPSRSITSPRLQNRRFGLEKQSAPTTLSSDSSMTRRQHSRQSLEASTPGRKLGPKSPRFHQSNCQLSETSTSTRAMSHQDDTTSQQSESNTSLASHADTEATSIHQSDEIRDTYMKQHSQKQNRPAVGLSDDRLTAETGKASLEQPSPISVLDSTFYRDDSPSPVKKISNAFKDDGGQNLDEAEYGPMDLGLISNSTTPSLGAEIDHKRLENLKHLIHNHRHMSSTHEEPIFGHITFLCDRSNPDHMYISDILLASGILRYLESAWTTIELQTLEHLINPNLFLALEEIRADIEPWDDGKRCEKILQSQSDEKIQRKLVFDVVKEFLVQKLVVENSFKQWFSPNNLAEGKPRGQQLLTELCSQVDQLQRRNLNGNLDDEDESLTSILLENFMDQSQNWTVCDGEIPSVVLDVERLIFKDLITEIVSSDAVDHVGWSGGHCRQLFSKKGLW</sequence>
<feature type="region of interest" description="Disordered" evidence="1">
    <location>
        <begin position="173"/>
        <end position="193"/>
    </location>
</feature>
<dbReference type="Proteomes" id="UP000238479">
    <property type="component" value="Chromosome 2"/>
</dbReference>
<feature type="compositionally biased region" description="Polar residues" evidence="1">
    <location>
        <begin position="625"/>
        <end position="648"/>
    </location>
</feature>
<dbReference type="PANTHER" id="PTHR31680:SF15">
    <property type="entry name" value="PROTEIN LONGIFOLIA 2"/>
    <property type="match status" value="1"/>
</dbReference>
<keyword evidence="4" id="KW-1185">Reference proteome</keyword>
<dbReference type="Pfam" id="PF14309">
    <property type="entry name" value="DUF4378"/>
    <property type="match status" value="1"/>
</dbReference>
<evidence type="ECO:0000259" key="2">
    <source>
        <dbReference type="Pfam" id="PF14309"/>
    </source>
</evidence>
<evidence type="ECO:0000313" key="4">
    <source>
        <dbReference type="Proteomes" id="UP000238479"/>
    </source>
</evidence>
<feature type="compositionally biased region" description="Polar residues" evidence="1">
    <location>
        <begin position="580"/>
        <end position="589"/>
    </location>
</feature>
<feature type="compositionally biased region" description="Polar residues" evidence="1">
    <location>
        <begin position="354"/>
        <end position="379"/>
    </location>
</feature>
<accession>A0A2P6S3U5</accession>
<dbReference type="OrthoDB" id="769613at2759"/>
<feature type="compositionally biased region" description="Low complexity" evidence="1">
    <location>
        <begin position="499"/>
        <end position="509"/>
    </location>
</feature>
<feature type="compositionally biased region" description="Polar residues" evidence="1">
    <location>
        <begin position="601"/>
        <end position="614"/>
    </location>
</feature>
<feature type="region of interest" description="Disordered" evidence="1">
    <location>
        <begin position="528"/>
        <end position="707"/>
    </location>
</feature>
<feature type="compositionally biased region" description="Polar residues" evidence="1">
    <location>
        <begin position="397"/>
        <end position="417"/>
    </location>
</feature>
<evidence type="ECO:0000313" key="3">
    <source>
        <dbReference type="EMBL" id="PRQ53354.1"/>
    </source>
</evidence>
<dbReference type="PANTHER" id="PTHR31680">
    <property type="entry name" value="LONGIFOLIA PROTEIN"/>
    <property type="match status" value="1"/>
</dbReference>
<gene>
    <name evidence="3" type="ORF">RchiOBHm_Chr2g0165601</name>
</gene>
<dbReference type="Gramene" id="PRQ53354">
    <property type="protein sequence ID" value="PRQ53354"/>
    <property type="gene ID" value="RchiOBHm_Chr2g0165601"/>
</dbReference>
<feature type="compositionally biased region" description="Basic and acidic residues" evidence="1">
    <location>
        <begin position="335"/>
        <end position="347"/>
    </location>
</feature>